<organism evidence="4 5">
    <name type="scientific">Sphingobacterium suaedae</name>
    <dbReference type="NCBI Taxonomy" id="1686402"/>
    <lineage>
        <taxon>Bacteria</taxon>
        <taxon>Pseudomonadati</taxon>
        <taxon>Bacteroidota</taxon>
        <taxon>Sphingobacteriia</taxon>
        <taxon>Sphingobacteriales</taxon>
        <taxon>Sphingobacteriaceae</taxon>
        <taxon>Sphingobacterium</taxon>
    </lineage>
</organism>
<dbReference type="Proteomes" id="UP001597545">
    <property type="component" value="Unassembled WGS sequence"/>
</dbReference>
<dbReference type="PROSITE" id="PS51257">
    <property type="entry name" value="PROKAR_LIPOPROTEIN"/>
    <property type="match status" value="1"/>
</dbReference>
<dbReference type="Pfam" id="PF13715">
    <property type="entry name" value="CarbopepD_reg_2"/>
    <property type="match status" value="1"/>
</dbReference>
<dbReference type="SUPFAM" id="SSF49464">
    <property type="entry name" value="Carboxypeptidase regulatory domain-like"/>
    <property type="match status" value="1"/>
</dbReference>
<dbReference type="Pfam" id="PF07715">
    <property type="entry name" value="Plug"/>
    <property type="match status" value="1"/>
</dbReference>
<feature type="domain" description="TonB-dependent receptor plug" evidence="3">
    <location>
        <begin position="145"/>
        <end position="251"/>
    </location>
</feature>
<dbReference type="NCBIfam" id="TIGR04056">
    <property type="entry name" value="OMP_RagA_SusC"/>
    <property type="match status" value="1"/>
</dbReference>
<evidence type="ECO:0000313" key="4">
    <source>
        <dbReference type="EMBL" id="MFD2547849.1"/>
    </source>
</evidence>
<sequence length="1078" mass="120748">MLINRKYKQGLRKFLWVGSTVLACCNHAMSGSYSKAAIPDSYVLKPFSQEKITVKGVVKNQETGDGIAGVTVSVVGTSLATTTDATGNYQLEGVPSNGQLQFAMVGMQSVTEQVAGRTNIGISLTETNANIDEVVVVGYGTQKRENVTGSVVAVKGTELQKSPALNVSNSIAGRVPGVIATNGSAEPGYDGSTIKIRGTNSLGDTGPLIVIDGIPARQGGFERLNPADIENISVLKDASAAIYGARAANGVILVTTKRGKTGKPQLSYNYNYGVSQPTVIPKLADAVQYADMRNELEIYKLGTDEWAAALEAFNTTGSYLKKDGTTLAAPFTPEDKELFANGNDPWGHPNTDWYDATLKSWSPQQKHNVQIDGGTEDMRYLLSIGYQDQDGYYKKSATGYSQYDFRINLDANINPYVKTQFGVLGRQENRNFPTKSAGTIFRMLMRGNPTMPAFWPNGMPGPDIEYGENPVVITTDQTGYDRDKRYYLQTNGQVDITNPWIEGLKLSLTASVDKYIKKTKRWEIPWYLYTWQNNAYEADGVTPKLTKGIRGPADPRLTQGDEDQLNVLLGGVLSYDKSFGDHTLNLLAGVNRETIRNDNFSAFRRYFISTNNDYLFAGGDKEKDANGSAWERARLNYFGRVGYNFKNKYMAEFLWRYDGSYMFPENSRYGFFPGVMLGYMVSEEDYWKDNVPFINYFKIRGSYGQMGNDNIYYDGALQEYQYFSTYGYGTYIINNDVVKSLYETRVPNNFVTWEVANNYNIGFDFQFFSGKMNAEIDLFKNSRESILWRRNASVPQSTGMTLPAENIGKVDNSGWEFNVGWQDKIGEVGYRVSVNGGYAKNKIVFWDEAPGAPEWQQSTGRAINAGLYYIYDGVFKDQAAIDAEPLDYSAIKGDLRPGDMRYLDYNKDGKITSDDRVRRNKNTDPTFQGGINLGLTYKNFDLSILFQGATGGELRVGTDESGAIGNYLLDFYENRWTVDNPSDKYPRITDRSDQYYSNNNTYWLRSTNYIRLKNVELGYNLPQDILDKIKMNNVRIYLSGLNLLTWSKVKVYDPESTNQLGQYYPQARLVNAGVMVSF</sequence>
<dbReference type="InterPro" id="IPR008969">
    <property type="entry name" value="CarboxyPept-like_regulatory"/>
</dbReference>
<accession>A0ABW5KGW0</accession>
<dbReference type="SUPFAM" id="SSF56935">
    <property type="entry name" value="Porins"/>
    <property type="match status" value="1"/>
</dbReference>
<name>A0ABW5KGW0_9SPHI</name>
<dbReference type="Gene3D" id="2.60.40.1120">
    <property type="entry name" value="Carboxypeptidase-like, regulatory domain"/>
    <property type="match status" value="1"/>
</dbReference>
<keyword evidence="5" id="KW-1185">Reference proteome</keyword>
<dbReference type="InterPro" id="IPR023997">
    <property type="entry name" value="TonB-dep_OMP_SusC/RagA_CS"/>
</dbReference>
<keyword evidence="2" id="KW-0998">Cell outer membrane</keyword>
<keyword evidence="1" id="KW-0732">Signal</keyword>
<keyword evidence="2" id="KW-1134">Transmembrane beta strand</keyword>
<evidence type="ECO:0000256" key="2">
    <source>
        <dbReference type="PROSITE-ProRule" id="PRU01360"/>
    </source>
</evidence>
<keyword evidence="2" id="KW-0472">Membrane</keyword>
<dbReference type="PROSITE" id="PS52016">
    <property type="entry name" value="TONB_DEPENDENT_REC_3"/>
    <property type="match status" value="1"/>
</dbReference>
<dbReference type="PANTHER" id="PTHR30069:SF29">
    <property type="entry name" value="HEMOGLOBIN AND HEMOGLOBIN-HAPTOGLOBIN-BINDING PROTEIN 1-RELATED"/>
    <property type="match status" value="1"/>
</dbReference>
<evidence type="ECO:0000259" key="3">
    <source>
        <dbReference type="Pfam" id="PF07715"/>
    </source>
</evidence>
<reference evidence="5" key="1">
    <citation type="journal article" date="2019" name="Int. J. Syst. Evol. Microbiol.">
        <title>The Global Catalogue of Microorganisms (GCM) 10K type strain sequencing project: providing services to taxonomists for standard genome sequencing and annotation.</title>
        <authorList>
            <consortium name="The Broad Institute Genomics Platform"/>
            <consortium name="The Broad Institute Genome Sequencing Center for Infectious Disease"/>
            <person name="Wu L."/>
            <person name="Ma J."/>
        </authorList>
    </citation>
    <scope>NUCLEOTIDE SEQUENCE [LARGE SCALE GENOMIC DNA]</scope>
    <source>
        <strain evidence="5">KCTC 42662</strain>
    </source>
</reference>
<comment type="subcellular location">
    <subcellularLocation>
        <location evidence="2">Cell outer membrane</location>
        <topology evidence="2">Multi-pass membrane protein</topology>
    </subcellularLocation>
</comment>
<dbReference type="PANTHER" id="PTHR30069">
    <property type="entry name" value="TONB-DEPENDENT OUTER MEMBRANE RECEPTOR"/>
    <property type="match status" value="1"/>
</dbReference>
<dbReference type="RefSeq" id="WP_380902999.1">
    <property type="nucleotide sequence ID" value="NZ_JBHUEG010000007.1"/>
</dbReference>
<dbReference type="Gene3D" id="2.170.130.10">
    <property type="entry name" value="TonB-dependent receptor, plug domain"/>
    <property type="match status" value="1"/>
</dbReference>
<proteinExistence type="inferred from homology"/>
<dbReference type="EMBL" id="JBHULR010000003">
    <property type="protein sequence ID" value="MFD2547849.1"/>
    <property type="molecule type" value="Genomic_DNA"/>
</dbReference>
<dbReference type="InterPro" id="IPR023996">
    <property type="entry name" value="TonB-dep_OMP_SusC/RagA"/>
</dbReference>
<gene>
    <name evidence="4" type="ORF">ACFSR5_09350</name>
</gene>
<dbReference type="InterPro" id="IPR039426">
    <property type="entry name" value="TonB-dep_rcpt-like"/>
</dbReference>
<keyword evidence="2" id="KW-0812">Transmembrane</keyword>
<comment type="similarity">
    <text evidence="2">Belongs to the TonB-dependent receptor family.</text>
</comment>
<evidence type="ECO:0000256" key="1">
    <source>
        <dbReference type="ARBA" id="ARBA00022729"/>
    </source>
</evidence>
<comment type="caution">
    <text evidence="4">The sequence shown here is derived from an EMBL/GenBank/DDBJ whole genome shotgun (WGS) entry which is preliminary data.</text>
</comment>
<dbReference type="InterPro" id="IPR012910">
    <property type="entry name" value="Plug_dom"/>
</dbReference>
<dbReference type="NCBIfam" id="TIGR04057">
    <property type="entry name" value="SusC_RagA_signa"/>
    <property type="match status" value="1"/>
</dbReference>
<dbReference type="InterPro" id="IPR037066">
    <property type="entry name" value="Plug_dom_sf"/>
</dbReference>
<protein>
    <submittedName>
        <fullName evidence="4">SusC/RagA family TonB-linked outer membrane protein</fullName>
    </submittedName>
</protein>
<evidence type="ECO:0000313" key="5">
    <source>
        <dbReference type="Proteomes" id="UP001597545"/>
    </source>
</evidence>
<keyword evidence="2" id="KW-0813">Transport</keyword>